<sequence>MNDDHRLELFSQSALTPGQASRNFDPGRLTQARLRAGLTKRAVAEHLGVSPAAVGQYEAGITKPRPDLVSKLSELFGVPLRYFLPGRPKVNLDTSMAHFRSLRKTPLHLRTKAVAHVEELWEVVHALERRVHLPPVGLPGFASGELPSEVLPSDAIGAAKELRARWDLGTGPIPYLVRLLESQGIVIAFLPLNPREDACVDAFSVSHLQRPIIAMAAERTNDVHRYRFSAAHELGHLVLHGNVHPGDTQQEREANQFAAEFLTPSASITPRLPQRVDFAALAELQNEWGVSVKSLINRYRELGRISGATVSRNYQRWNNLHAQGAFGNDPVQNHPSEQPIMLQRAFDIATDHGLTMTDLADELALPPERIRSYLCVQDNRPRLTLLSNPHHEPEPLTDKSKAVPR</sequence>
<organism evidence="4 5">
    <name type="scientific">Actinomadura fibrosa</name>
    <dbReference type="NCBI Taxonomy" id="111802"/>
    <lineage>
        <taxon>Bacteria</taxon>
        <taxon>Bacillati</taxon>
        <taxon>Actinomycetota</taxon>
        <taxon>Actinomycetes</taxon>
        <taxon>Streptosporangiales</taxon>
        <taxon>Thermomonosporaceae</taxon>
        <taxon>Actinomadura</taxon>
    </lineage>
</organism>
<dbReference type="EMBL" id="JBHTGP010000007">
    <property type="protein sequence ID" value="MFD0686041.1"/>
    <property type="molecule type" value="Genomic_DNA"/>
</dbReference>
<dbReference type="Gene3D" id="1.10.260.40">
    <property type="entry name" value="lambda repressor-like DNA-binding domains"/>
    <property type="match status" value="1"/>
</dbReference>
<accession>A0ABW2XIF5</accession>
<dbReference type="SUPFAM" id="SSF47413">
    <property type="entry name" value="lambda repressor-like DNA-binding domains"/>
    <property type="match status" value="1"/>
</dbReference>
<dbReference type="InterPro" id="IPR010982">
    <property type="entry name" value="Lambda_DNA-bd_dom_sf"/>
</dbReference>
<protein>
    <submittedName>
        <fullName evidence="4">Helix-turn-helix domain-containing protein</fullName>
    </submittedName>
</protein>
<keyword evidence="5" id="KW-1185">Reference proteome</keyword>
<dbReference type="PANTHER" id="PTHR43236">
    <property type="entry name" value="ANTITOXIN HIGA1"/>
    <property type="match status" value="1"/>
</dbReference>
<feature type="compositionally biased region" description="Basic and acidic residues" evidence="2">
    <location>
        <begin position="389"/>
        <end position="405"/>
    </location>
</feature>
<dbReference type="InterPro" id="IPR010359">
    <property type="entry name" value="IrrE_HExxH"/>
</dbReference>
<gene>
    <name evidence="4" type="ORF">ACFQZM_16180</name>
</gene>
<dbReference type="CDD" id="cd00093">
    <property type="entry name" value="HTH_XRE"/>
    <property type="match status" value="1"/>
</dbReference>
<name>A0ABW2XIF5_9ACTN</name>
<feature type="domain" description="HTH cro/C1-type" evidence="3">
    <location>
        <begin position="29"/>
        <end position="83"/>
    </location>
</feature>
<evidence type="ECO:0000256" key="1">
    <source>
        <dbReference type="ARBA" id="ARBA00007227"/>
    </source>
</evidence>
<comment type="caution">
    <text evidence="4">The sequence shown here is derived from an EMBL/GenBank/DDBJ whole genome shotgun (WGS) entry which is preliminary data.</text>
</comment>
<dbReference type="Pfam" id="PF01381">
    <property type="entry name" value="HTH_3"/>
    <property type="match status" value="1"/>
</dbReference>
<feature type="region of interest" description="Disordered" evidence="2">
    <location>
        <begin position="384"/>
        <end position="405"/>
    </location>
</feature>
<reference evidence="5" key="1">
    <citation type="journal article" date="2019" name="Int. J. Syst. Evol. Microbiol.">
        <title>The Global Catalogue of Microorganisms (GCM) 10K type strain sequencing project: providing services to taxonomists for standard genome sequencing and annotation.</title>
        <authorList>
            <consortium name="The Broad Institute Genomics Platform"/>
            <consortium name="The Broad Institute Genome Sequencing Center for Infectious Disease"/>
            <person name="Wu L."/>
            <person name="Ma J."/>
        </authorList>
    </citation>
    <scope>NUCLEOTIDE SEQUENCE [LARGE SCALE GENOMIC DNA]</scope>
    <source>
        <strain evidence="5">JCM 9371</strain>
    </source>
</reference>
<evidence type="ECO:0000313" key="4">
    <source>
        <dbReference type="EMBL" id="MFD0686041.1"/>
    </source>
</evidence>
<evidence type="ECO:0000256" key="2">
    <source>
        <dbReference type="SAM" id="MobiDB-lite"/>
    </source>
</evidence>
<proteinExistence type="inferred from homology"/>
<comment type="similarity">
    <text evidence="1">Belongs to the short-chain fatty acyl-CoA assimilation regulator (ScfR) family.</text>
</comment>
<evidence type="ECO:0000313" key="5">
    <source>
        <dbReference type="Proteomes" id="UP001597063"/>
    </source>
</evidence>
<dbReference type="PROSITE" id="PS50943">
    <property type="entry name" value="HTH_CROC1"/>
    <property type="match status" value="1"/>
</dbReference>
<dbReference type="RefSeq" id="WP_131755626.1">
    <property type="nucleotide sequence ID" value="NZ_CAACUY010000007.1"/>
</dbReference>
<dbReference type="Gene3D" id="1.10.10.2910">
    <property type="match status" value="1"/>
</dbReference>
<dbReference type="Proteomes" id="UP001597063">
    <property type="component" value="Unassembled WGS sequence"/>
</dbReference>
<evidence type="ECO:0000259" key="3">
    <source>
        <dbReference type="PROSITE" id="PS50943"/>
    </source>
</evidence>
<dbReference type="InterPro" id="IPR052345">
    <property type="entry name" value="Rad_response_metalloprotease"/>
</dbReference>
<dbReference type="Pfam" id="PF06114">
    <property type="entry name" value="Peptidase_M78"/>
    <property type="match status" value="1"/>
</dbReference>
<dbReference type="SMART" id="SM00530">
    <property type="entry name" value="HTH_XRE"/>
    <property type="match status" value="1"/>
</dbReference>
<dbReference type="InterPro" id="IPR001387">
    <property type="entry name" value="Cro/C1-type_HTH"/>
</dbReference>
<dbReference type="PANTHER" id="PTHR43236:SF1">
    <property type="entry name" value="BLL7220 PROTEIN"/>
    <property type="match status" value="1"/>
</dbReference>